<keyword evidence="3" id="KW-1185">Reference proteome</keyword>
<evidence type="ECO:0000313" key="2">
    <source>
        <dbReference type="EMBL" id="RKF81070.1"/>
    </source>
</evidence>
<dbReference type="Proteomes" id="UP000283383">
    <property type="component" value="Unassembled WGS sequence"/>
</dbReference>
<gene>
    <name evidence="2" type="ORF">GcM3_039035</name>
</gene>
<feature type="non-terminal residue" evidence="2">
    <location>
        <position position="1"/>
    </location>
</feature>
<dbReference type="EMBL" id="MCBQ01003955">
    <property type="protein sequence ID" value="RKF81070.1"/>
    <property type="molecule type" value="Genomic_DNA"/>
</dbReference>
<feature type="region of interest" description="Disordered" evidence="1">
    <location>
        <begin position="28"/>
        <end position="89"/>
    </location>
</feature>
<feature type="compositionally biased region" description="Basic and acidic residues" evidence="1">
    <location>
        <begin position="51"/>
        <end position="63"/>
    </location>
</feature>
<dbReference type="AlphaFoldDB" id="A0A420J2P2"/>
<accession>A0A420J2P2</accession>
<evidence type="ECO:0000256" key="1">
    <source>
        <dbReference type="SAM" id="MobiDB-lite"/>
    </source>
</evidence>
<name>A0A420J2P2_9PEZI</name>
<feature type="compositionally biased region" description="Polar residues" evidence="1">
    <location>
        <begin position="67"/>
        <end position="89"/>
    </location>
</feature>
<reference evidence="2 3" key="1">
    <citation type="journal article" date="2018" name="BMC Genomics">
        <title>Comparative genome analyses reveal sequence features reflecting distinct modes of host-adaptation between dicot and monocot powdery mildew.</title>
        <authorList>
            <person name="Wu Y."/>
            <person name="Ma X."/>
            <person name="Pan Z."/>
            <person name="Kale S.D."/>
            <person name="Song Y."/>
            <person name="King H."/>
            <person name="Zhang Q."/>
            <person name="Presley C."/>
            <person name="Deng X."/>
            <person name="Wei C.I."/>
            <person name="Xiao S."/>
        </authorList>
    </citation>
    <scope>NUCLEOTIDE SEQUENCE [LARGE SCALE GENOMIC DNA]</scope>
    <source>
        <strain evidence="2">UMSG3</strain>
    </source>
</reference>
<evidence type="ECO:0000313" key="3">
    <source>
        <dbReference type="Proteomes" id="UP000283383"/>
    </source>
</evidence>
<sequence>SAANTHLLLTTTNANFKGVATSKLLSEGQAPSDFNYDSEDSMESSTTQKANDNKDDDHIREDFPALSGSTQTPNNVETPSLSLNSGGESQESAASLTELIKGLLDLTNDYLKNLEAQHPGIGSDFLALIADGASRAMRGERVYSNISKSEPARSHIVQDIWAGKAKDQSSGTKVFNLKKQILKASPPKLRKKTIGVL</sequence>
<protein>
    <submittedName>
        <fullName evidence="2">Putative effector protein</fullName>
    </submittedName>
</protein>
<proteinExistence type="predicted"/>
<comment type="caution">
    <text evidence="2">The sequence shown here is derived from an EMBL/GenBank/DDBJ whole genome shotgun (WGS) entry which is preliminary data.</text>
</comment>
<organism evidence="2 3">
    <name type="scientific">Golovinomyces cichoracearum</name>
    <dbReference type="NCBI Taxonomy" id="62708"/>
    <lineage>
        <taxon>Eukaryota</taxon>
        <taxon>Fungi</taxon>
        <taxon>Dikarya</taxon>
        <taxon>Ascomycota</taxon>
        <taxon>Pezizomycotina</taxon>
        <taxon>Leotiomycetes</taxon>
        <taxon>Erysiphales</taxon>
        <taxon>Erysiphaceae</taxon>
        <taxon>Golovinomyces</taxon>
    </lineage>
</organism>